<dbReference type="GO" id="GO:0008234">
    <property type="term" value="F:cysteine-type peptidase activity"/>
    <property type="evidence" value="ECO:0007669"/>
    <property type="project" value="UniProtKB-KW"/>
</dbReference>
<keyword evidence="8" id="KW-1185">Reference proteome</keyword>
<dbReference type="Pfam" id="PF00877">
    <property type="entry name" value="NLPC_P60"/>
    <property type="match status" value="1"/>
</dbReference>
<dbReference type="InterPro" id="IPR000064">
    <property type="entry name" value="NLP_P60_dom"/>
</dbReference>
<evidence type="ECO:0000256" key="2">
    <source>
        <dbReference type="ARBA" id="ARBA00022729"/>
    </source>
</evidence>
<name>A0A9X1FMX8_9FLAO</name>
<feature type="chain" id="PRO_5040725401" evidence="5">
    <location>
        <begin position="22"/>
        <end position="165"/>
    </location>
</feature>
<dbReference type="PANTHER" id="PTHR47360:SF1">
    <property type="entry name" value="ENDOPEPTIDASE NLPC-RELATED"/>
    <property type="match status" value="1"/>
</dbReference>
<dbReference type="PANTHER" id="PTHR47360">
    <property type="entry name" value="MUREIN DD-ENDOPEPTIDASE MEPS/MUREIN LD-CARBOXYPEPTIDASE"/>
    <property type="match status" value="1"/>
</dbReference>
<dbReference type="AlphaFoldDB" id="A0A9X1FMX8"/>
<evidence type="ECO:0000256" key="3">
    <source>
        <dbReference type="ARBA" id="ARBA00022801"/>
    </source>
</evidence>
<feature type="signal peptide" evidence="5">
    <location>
        <begin position="1"/>
        <end position="21"/>
    </location>
</feature>
<keyword evidence="4" id="KW-0788">Thiol protease</keyword>
<evidence type="ECO:0000259" key="6">
    <source>
        <dbReference type="PROSITE" id="PS51935"/>
    </source>
</evidence>
<comment type="caution">
    <text evidence="7">The sequence shown here is derived from an EMBL/GenBank/DDBJ whole genome shotgun (WGS) entry which is preliminary data.</text>
</comment>
<feature type="domain" description="NlpC/P60" evidence="6">
    <location>
        <begin position="38"/>
        <end position="165"/>
    </location>
</feature>
<keyword evidence="2 5" id="KW-0732">Signal</keyword>
<keyword evidence="1" id="KW-0645">Protease</keyword>
<dbReference type="GO" id="GO:0006508">
    <property type="term" value="P:proteolysis"/>
    <property type="evidence" value="ECO:0007669"/>
    <property type="project" value="UniProtKB-KW"/>
</dbReference>
<evidence type="ECO:0000256" key="1">
    <source>
        <dbReference type="ARBA" id="ARBA00022670"/>
    </source>
</evidence>
<evidence type="ECO:0000256" key="5">
    <source>
        <dbReference type="SAM" id="SignalP"/>
    </source>
</evidence>
<keyword evidence="3" id="KW-0378">Hydrolase</keyword>
<gene>
    <name evidence="7" type="ORF">KXJ69_01900</name>
</gene>
<dbReference type="RefSeq" id="WP_219050720.1">
    <property type="nucleotide sequence ID" value="NZ_JAHWDP010000001.1"/>
</dbReference>
<dbReference type="PROSITE" id="PS51935">
    <property type="entry name" value="NLPC_P60"/>
    <property type="match status" value="1"/>
</dbReference>
<evidence type="ECO:0000256" key="4">
    <source>
        <dbReference type="ARBA" id="ARBA00022807"/>
    </source>
</evidence>
<organism evidence="7 8">
    <name type="scientific">Halomarinibacterium sedimenti</name>
    <dbReference type="NCBI Taxonomy" id="2857106"/>
    <lineage>
        <taxon>Bacteria</taxon>
        <taxon>Pseudomonadati</taxon>
        <taxon>Bacteroidota</taxon>
        <taxon>Flavobacteriia</taxon>
        <taxon>Flavobacteriales</taxon>
        <taxon>Flavobacteriaceae</taxon>
        <taxon>Halomarinibacterium</taxon>
    </lineage>
</organism>
<proteinExistence type="predicted"/>
<dbReference type="PROSITE" id="PS51257">
    <property type="entry name" value="PROKAR_LIPOPROTEIN"/>
    <property type="match status" value="1"/>
</dbReference>
<sequence length="165" mass="18368">MKNLTLLVFIAILVSSCGSSRKPTNTTIIGDTSVSVTAKKATKIVDFAKKFEGTRYKFGGTDKRGMDCSGLVYISFKEENIALPRVSRDMATKGIPIDLNETSEGDLLFFQTNKNRRVINHVGLVIESKKGEILFIHSTSSRGVIVSSLEEDYWKDAFVEVRRII</sequence>
<dbReference type="EMBL" id="JAHWDP010000001">
    <property type="protein sequence ID" value="MBW2936839.1"/>
    <property type="molecule type" value="Genomic_DNA"/>
</dbReference>
<protein>
    <submittedName>
        <fullName evidence="7">C40 family peptidase</fullName>
    </submittedName>
</protein>
<accession>A0A9X1FMX8</accession>
<evidence type="ECO:0000313" key="7">
    <source>
        <dbReference type="EMBL" id="MBW2936839.1"/>
    </source>
</evidence>
<dbReference type="Proteomes" id="UP001138686">
    <property type="component" value="Unassembled WGS sequence"/>
</dbReference>
<dbReference type="InterPro" id="IPR052062">
    <property type="entry name" value="Murein_DD/LD_carboxypeptidase"/>
</dbReference>
<evidence type="ECO:0000313" key="8">
    <source>
        <dbReference type="Proteomes" id="UP001138686"/>
    </source>
</evidence>
<reference evidence="7" key="1">
    <citation type="submission" date="2021-07" db="EMBL/GenBank/DDBJ databases">
        <title>Aureisphaera sp. CAU 1614 isolated from sea sediment.</title>
        <authorList>
            <person name="Kim W."/>
        </authorList>
    </citation>
    <scope>NUCLEOTIDE SEQUENCE</scope>
    <source>
        <strain evidence="7">CAU 1614</strain>
    </source>
</reference>